<sequence>MFLRFCQLPIFSFPICLSANFRLYFFETRGNSNILNSRQPGTVAGTLEKEKRRSHIQEGRVPRRLTLLQIVPAHQSNAVEPVSPYSRASCHRRTNPNTWDPPLPFTAIRLRGTNSTPEDPSHPILPRWGSSAPNHGVRLPLFLNFLTKELTLDESWSYFLSDQVGENSDCFHKSEIFAAKRSCHHSKERLFAIRIEYFRSSSSYEEGIVQQISCSPEIRRAYCSFYSFVYIKAIKKRYKPYTCFIKHMFELPIFSCCQE</sequence>
<evidence type="ECO:0000313" key="1">
    <source>
        <dbReference type="EMBL" id="KAK6764615.1"/>
    </source>
</evidence>
<evidence type="ECO:0000313" key="2">
    <source>
        <dbReference type="Proteomes" id="UP001303046"/>
    </source>
</evidence>
<proteinExistence type="predicted"/>
<protein>
    <submittedName>
        <fullName evidence="1">Uncharacterized protein</fullName>
    </submittedName>
</protein>
<reference evidence="1 2" key="1">
    <citation type="submission" date="2023-08" db="EMBL/GenBank/DDBJ databases">
        <title>A Necator americanus chromosomal reference genome.</title>
        <authorList>
            <person name="Ilik V."/>
            <person name="Petrzelkova K.J."/>
            <person name="Pardy F."/>
            <person name="Fuh T."/>
            <person name="Niatou-Singa F.S."/>
            <person name="Gouil Q."/>
            <person name="Baker L."/>
            <person name="Ritchie M.E."/>
            <person name="Jex A.R."/>
            <person name="Gazzola D."/>
            <person name="Li H."/>
            <person name="Toshio Fujiwara R."/>
            <person name="Zhan B."/>
            <person name="Aroian R.V."/>
            <person name="Pafco B."/>
            <person name="Schwarz E.M."/>
        </authorList>
    </citation>
    <scope>NUCLEOTIDE SEQUENCE [LARGE SCALE GENOMIC DNA]</scope>
    <source>
        <strain evidence="1 2">Aroian</strain>
        <tissue evidence="1">Whole animal</tissue>
    </source>
</reference>
<name>A0ABR1EPN2_NECAM</name>
<dbReference type="Proteomes" id="UP001303046">
    <property type="component" value="Unassembled WGS sequence"/>
</dbReference>
<accession>A0ABR1EPN2</accession>
<comment type="caution">
    <text evidence="1">The sequence shown here is derived from an EMBL/GenBank/DDBJ whole genome shotgun (WGS) entry which is preliminary data.</text>
</comment>
<gene>
    <name evidence="1" type="primary">Necator_chrX.g24968</name>
    <name evidence="1" type="ORF">RB195_024803</name>
</gene>
<dbReference type="EMBL" id="JAVFWL010000006">
    <property type="protein sequence ID" value="KAK6764615.1"/>
    <property type="molecule type" value="Genomic_DNA"/>
</dbReference>
<keyword evidence="2" id="KW-1185">Reference proteome</keyword>
<organism evidence="1 2">
    <name type="scientific">Necator americanus</name>
    <name type="common">Human hookworm</name>
    <dbReference type="NCBI Taxonomy" id="51031"/>
    <lineage>
        <taxon>Eukaryota</taxon>
        <taxon>Metazoa</taxon>
        <taxon>Ecdysozoa</taxon>
        <taxon>Nematoda</taxon>
        <taxon>Chromadorea</taxon>
        <taxon>Rhabditida</taxon>
        <taxon>Rhabditina</taxon>
        <taxon>Rhabditomorpha</taxon>
        <taxon>Strongyloidea</taxon>
        <taxon>Ancylostomatidae</taxon>
        <taxon>Bunostominae</taxon>
        <taxon>Necator</taxon>
    </lineage>
</organism>